<gene>
    <name evidence="4" type="ORF">GGP45_002115</name>
    <name evidence="2" type="ORF">GGP82_001018</name>
    <name evidence="3" type="ORF">GGP83_000996</name>
    <name evidence="5" type="ORF">GGP99_003510</name>
</gene>
<organism evidence="3 6">
    <name type="scientific">Salinibacter ruber</name>
    <dbReference type="NCBI Taxonomy" id="146919"/>
    <lineage>
        <taxon>Bacteria</taxon>
        <taxon>Pseudomonadati</taxon>
        <taxon>Rhodothermota</taxon>
        <taxon>Rhodothermia</taxon>
        <taxon>Rhodothermales</taxon>
        <taxon>Salinibacteraceae</taxon>
        <taxon>Salinibacter</taxon>
    </lineage>
</organism>
<dbReference type="EMBL" id="JANUBB010000003">
    <property type="protein sequence ID" value="MCS3951055.1"/>
    <property type="molecule type" value="Genomic_DNA"/>
</dbReference>
<dbReference type="EMBL" id="JANTYZ010000002">
    <property type="protein sequence ID" value="MCS3864472.1"/>
    <property type="molecule type" value="Genomic_DNA"/>
</dbReference>
<evidence type="ECO:0000313" key="6">
    <source>
        <dbReference type="Proteomes" id="UP001155010"/>
    </source>
</evidence>
<dbReference type="EMBL" id="JANUBL010000003">
    <property type="protein sequence ID" value="MCS4121762.1"/>
    <property type="molecule type" value="Genomic_DNA"/>
</dbReference>
<dbReference type="AlphaFoldDB" id="A0A9X2U742"/>
<feature type="domain" description="Actin-like protein N-terminal" evidence="1">
    <location>
        <begin position="4"/>
        <end position="138"/>
    </location>
</feature>
<dbReference type="InterPro" id="IPR043129">
    <property type="entry name" value="ATPase_NBD"/>
</dbReference>
<dbReference type="Proteomes" id="UP001155010">
    <property type="component" value="Unassembled WGS sequence"/>
</dbReference>
<evidence type="ECO:0000313" key="2">
    <source>
        <dbReference type="EMBL" id="MCS3864472.1"/>
    </source>
</evidence>
<sequence>MFKTKTLPSVFEASNAELVDVSDSLLTGLKIGHNGRSYVVGELALLEGNAPHKGINNAPSDLDYRLLLQAALAVTKAGAEEPMCVTTGFPSSTYAAHRDTAEELVKGTHVIDLDGRTFGKSPDTSIRVEVDQVEIIPEIEGFTFGVRQGEPRERDPFFAVGLGYGTMEAALSLPSGIVQRTTASASGLQYATQLMSDRLQKEHYLDMVTEHQLDMAMRKGSIVIGRKKMDLTEMRQDVLSTYYEDIVSPTLKRAFDDADFGRARKMYVGGGGALFDELVDAFTDEFGDVLSLEVVPNPASFISQGYALHAADANGGHRARAVGLDIGNANTVINLLREESV</sequence>
<dbReference type="Proteomes" id="UP001155144">
    <property type="component" value="Unassembled WGS sequence"/>
</dbReference>
<comment type="caution">
    <text evidence="3">The sequence shown here is derived from an EMBL/GenBank/DDBJ whole genome shotgun (WGS) entry which is preliminary data.</text>
</comment>
<evidence type="ECO:0000313" key="4">
    <source>
        <dbReference type="EMBL" id="MCS4121762.1"/>
    </source>
</evidence>
<reference evidence="3" key="1">
    <citation type="submission" date="2022-08" db="EMBL/GenBank/DDBJ databases">
        <title>Genomic Encyclopedia of Type Strains, Phase V (KMG-V): Genome sequencing to study the core and pangenomes of soil and plant-associated prokaryotes.</title>
        <authorList>
            <person name="Whitman W."/>
        </authorList>
    </citation>
    <scope>NUCLEOTIDE SEQUENCE</scope>
    <source>
        <strain evidence="2">SP2016B</strain>
        <strain evidence="3">SP2017</strain>
        <strain evidence="5">SP3002</strain>
        <strain evidence="4">SP3026</strain>
    </source>
</reference>
<evidence type="ECO:0000259" key="1">
    <source>
        <dbReference type="Pfam" id="PF17989"/>
    </source>
</evidence>
<name>A0A9X2U742_9BACT</name>
<dbReference type="Gene3D" id="3.30.420.40">
    <property type="match status" value="2"/>
</dbReference>
<dbReference type="Pfam" id="PF17989">
    <property type="entry name" value="ALP_N"/>
    <property type="match status" value="1"/>
</dbReference>
<dbReference type="Proteomes" id="UP001155034">
    <property type="component" value="Unassembled WGS sequence"/>
</dbReference>
<protein>
    <recommendedName>
        <fullName evidence="1">Actin-like protein N-terminal domain-containing protein</fullName>
    </recommendedName>
</protein>
<dbReference type="SUPFAM" id="SSF53067">
    <property type="entry name" value="Actin-like ATPase domain"/>
    <property type="match status" value="2"/>
</dbReference>
<accession>A0A9X2U742</accession>
<evidence type="ECO:0000313" key="3">
    <source>
        <dbReference type="EMBL" id="MCS3951055.1"/>
    </source>
</evidence>
<dbReference type="GeneID" id="83727390"/>
<dbReference type="InterPro" id="IPR040607">
    <property type="entry name" value="ALP_N"/>
</dbReference>
<evidence type="ECO:0000313" key="5">
    <source>
        <dbReference type="EMBL" id="MCS4159518.1"/>
    </source>
</evidence>
<dbReference type="EMBL" id="JANTZM010000035">
    <property type="protein sequence ID" value="MCS4159518.1"/>
    <property type="molecule type" value="Genomic_DNA"/>
</dbReference>
<dbReference type="RefSeq" id="WP_013060999.1">
    <property type="nucleotide sequence ID" value="NZ_CALTRV010000002.1"/>
</dbReference>
<proteinExistence type="predicted"/>
<dbReference type="Proteomes" id="UP001155110">
    <property type="component" value="Unassembled WGS sequence"/>
</dbReference>